<name>V6IZA8_9BACL</name>
<evidence type="ECO:0000256" key="1">
    <source>
        <dbReference type="ARBA" id="ARBA00004651"/>
    </source>
</evidence>
<dbReference type="NCBIfam" id="TIGR00220">
    <property type="entry name" value="mscL"/>
    <property type="match status" value="1"/>
</dbReference>
<comment type="function">
    <text evidence="10">Channel that opens in response to stretch forces in the membrane lipid bilayer. May participate in the regulation of osmotic pressure changes within the cell.</text>
</comment>
<evidence type="ECO:0000256" key="4">
    <source>
        <dbReference type="ARBA" id="ARBA00022475"/>
    </source>
</evidence>
<feature type="transmembrane region" description="Helical" evidence="10">
    <location>
        <begin position="12"/>
        <end position="33"/>
    </location>
</feature>
<evidence type="ECO:0000256" key="3">
    <source>
        <dbReference type="ARBA" id="ARBA00022448"/>
    </source>
</evidence>
<evidence type="ECO:0000256" key="8">
    <source>
        <dbReference type="ARBA" id="ARBA00023136"/>
    </source>
</evidence>
<dbReference type="InterPro" id="IPR036019">
    <property type="entry name" value="MscL_channel"/>
</dbReference>
<dbReference type="PRINTS" id="PR01264">
    <property type="entry name" value="MECHCHANNEL"/>
</dbReference>
<comment type="subcellular location">
    <subcellularLocation>
        <location evidence="1 10">Cell membrane</location>
        <topology evidence="1 10">Multi-pass membrane protein</topology>
    </subcellularLocation>
</comment>
<dbReference type="GO" id="GO:0008381">
    <property type="term" value="F:mechanosensitive monoatomic ion channel activity"/>
    <property type="evidence" value="ECO:0007669"/>
    <property type="project" value="UniProtKB-UniRule"/>
</dbReference>
<accession>V6IZA8</accession>
<dbReference type="Proteomes" id="UP000018296">
    <property type="component" value="Unassembled WGS sequence"/>
</dbReference>
<dbReference type="Pfam" id="PF01741">
    <property type="entry name" value="MscL"/>
    <property type="match status" value="1"/>
</dbReference>
<protein>
    <recommendedName>
        <fullName evidence="10">Large-conductance mechanosensitive channel</fullName>
    </recommendedName>
</protein>
<dbReference type="InterPro" id="IPR037673">
    <property type="entry name" value="MSC/AndL"/>
</dbReference>
<keyword evidence="6 10" id="KW-1133">Transmembrane helix</keyword>
<dbReference type="RefSeq" id="WP_023509181.1">
    <property type="nucleotide sequence ID" value="NZ_AWTC01000003.1"/>
</dbReference>
<proteinExistence type="inferred from homology"/>
<dbReference type="HAMAP" id="MF_00115">
    <property type="entry name" value="MscL"/>
    <property type="match status" value="1"/>
</dbReference>
<evidence type="ECO:0000313" key="11">
    <source>
        <dbReference type="EMBL" id="EST12883.1"/>
    </source>
</evidence>
<dbReference type="EMBL" id="AWTC01000003">
    <property type="protein sequence ID" value="EST12883.1"/>
    <property type="molecule type" value="Genomic_DNA"/>
</dbReference>
<dbReference type="STRING" id="1395513.P343_04385"/>
<dbReference type="AlphaFoldDB" id="V6IZA8"/>
<evidence type="ECO:0000256" key="6">
    <source>
        <dbReference type="ARBA" id="ARBA00022989"/>
    </source>
</evidence>
<keyword evidence="9 10" id="KW-0407">Ion channel</keyword>
<sequence length="154" mass="16539">MKVVNEFKKFLARGNVIDLAVAVIIGAAFGQIVNSLVKDIVMPPIGLLLGKVDFSSLYLNLSGHAYSSLAAAQKAGAPTINYGIFINHVINFLIISVVIFFAIRVLNKTTLKKPAAPSSKTCPYCFSSIPVKATKCAHCTADLPNEEQQPAHTH</sequence>
<evidence type="ECO:0000256" key="5">
    <source>
        <dbReference type="ARBA" id="ARBA00022692"/>
    </source>
</evidence>
<evidence type="ECO:0000256" key="9">
    <source>
        <dbReference type="ARBA" id="ARBA00023303"/>
    </source>
</evidence>
<evidence type="ECO:0000256" key="10">
    <source>
        <dbReference type="HAMAP-Rule" id="MF_00115"/>
    </source>
</evidence>
<comment type="subunit">
    <text evidence="10">Homopentamer.</text>
</comment>
<keyword evidence="7 10" id="KW-0406">Ion transport</keyword>
<feature type="transmembrane region" description="Helical" evidence="10">
    <location>
        <begin position="84"/>
        <end position="103"/>
    </location>
</feature>
<evidence type="ECO:0000313" key="12">
    <source>
        <dbReference type="Proteomes" id="UP000018296"/>
    </source>
</evidence>
<dbReference type="Gene3D" id="1.10.1200.120">
    <property type="entry name" value="Large-conductance mechanosensitive channel, MscL, domain 1"/>
    <property type="match status" value="1"/>
</dbReference>
<keyword evidence="3 10" id="KW-0813">Transport</keyword>
<dbReference type="eggNOG" id="COG1970">
    <property type="taxonomic scope" value="Bacteria"/>
</dbReference>
<dbReference type="PANTHER" id="PTHR30266:SF2">
    <property type="entry name" value="LARGE-CONDUCTANCE MECHANOSENSITIVE CHANNEL"/>
    <property type="match status" value="1"/>
</dbReference>
<comment type="caution">
    <text evidence="11">The sequence shown here is derived from an EMBL/GenBank/DDBJ whole genome shotgun (WGS) entry which is preliminary data.</text>
</comment>
<dbReference type="GO" id="GO:0005886">
    <property type="term" value="C:plasma membrane"/>
    <property type="evidence" value="ECO:0007669"/>
    <property type="project" value="UniProtKB-SubCell"/>
</dbReference>
<comment type="similarity">
    <text evidence="2 10">Belongs to the MscL family.</text>
</comment>
<dbReference type="SUPFAM" id="SSF81330">
    <property type="entry name" value="Gated mechanosensitive channel"/>
    <property type="match status" value="1"/>
</dbReference>
<reference evidence="11 12" key="1">
    <citation type="journal article" date="2013" name="Genome Announc.">
        <title>Genome Sequence of Sporolactobacillus laevolacticus DSM442, an Efficient Polymer-Grade D-Lactate Producer from Agricultural Waste Cottonseed as a Nitrogen Source.</title>
        <authorList>
            <person name="Wang H."/>
            <person name="Wang L."/>
            <person name="Ju J."/>
            <person name="Yu B."/>
            <person name="Ma Y."/>
        </authorList>
    </citation>
    <scope>NUCLEOTIDE SEQUENCE [LARGE SCALE GENOMIC DNA]</scope>
    <source>
        <strain evidence="11 12">DSM 442</strain>
    </source>
</reference>
<organism evidence="11 12">
    <name type="scientific">Sporolactobacillus laevolacticus DSM 442</name>
    <dbReference type="NCBI Taxonomy" id="1395513"/>
    <lineage>
        <taxon>Bacteria</taxon>
        <taxon>Bacillati</taxon>
        <taxon>Bacillota</taxon>
        <taxon>Bacilli</taxon>
        <taxon>Bacillales</taxon>
        <taxon>Sporolactobacillaceae</taxon>
        <taxon>Sporolactobacillus</taxon>
    </lineage>
</organism>
<gene>
    <name evidence="10" type="primary">mscL</name>
    <name evidence="11" type="ORF">P343_04385</name>
</gene>
<keyword evidence="5 10" id="KW-0812">Transmembrane</keyword>
<keyword evidence="12" id="KW-1185">Reference proteome</keyword>
<dbReference type="OrthoDB" id="9810350at2"/>
<evidence type="ECO:0000256" key="7">
    <source>
        <dbReference type="ARBA" id="ARBA00023065"/>
    </source>
</evidence>
<dbReference type="PANTHER" id="PTHR30266">
    <property type="entry name" value="MECHANOSENSITIVE CHANNEL MSCL"/>
    <property type="match status" value="1"/>
</dbReference>
<dbReference type="PROSITE" id="PS01327">
    <property type="entry name" value="MSCL"/>
    <property type="match status" value="1"/>
</dbReference>
<dbReference type="InterPro" id="IPR001185">
    <property type="entry name" value="MS_channel"/>
</dbReference>
<dbReference type="PATRIC" id="fig|1395513.3.peg.900"/>
<evidence type="ECO:0000256" key="2">
    <source>
        <dbReference type="ARBA" id="ARBA00007254"/>
    </source>
</evidence>
<keyword evidence="8 10" id="KW-0472">Membrane</keyword>
<dbReference type="InterPro" id="IPR019823">
    <property type="entry name" value="Mechanosensitive_channel_CS"/>
</dbReference>
<keyword evidence="4 10" id="KW-1003">Cell membrane</keyword>